<evidence type="ECO:0000313" key="2">
    <source>
        <dbReference type="Proteomes" id="UP000176532"/>
    </source>
</evidence>
<dbReference type="EMBL" id="MFQD01000038">
    <property type="protein sequence ID" value="OGH67685.1"/>
    <property type="molecule type" value="Genomic_DNA"/>
</dbReference>
<gene>
    <name evidence="1" type="ORF">A3C15_02675</name>
</gene>
<comment type="caution">
    <text evidence="1">The sequence shown here is derived from an EMBL/GenBank/DDBJ whole genome shotgun (WGS) entry which is preliminary data.</text>
</comment>
<reference evidence="1 2" key="1">
    <citation type="journal article" date="2016" name="Nat. Commun.">
        <title>Thousands of microbial genomes shed light on interconnected biogeochemical processes in an aquifer system.</title>
        <authorList>
            <person name="Anantharaman K."/>
            <person name="Brown C.T."/>
            <person name="Hug L.A."/>
            <person name="Sharon I."/>
            <person name="Castelle C.J."/>
            <person name="Probst A.J."/>
            <person name="Thomas B.C."/>
            <person name="Singh A."/>
            <person name="Wilkins M.J."/>
            <person name="Karaoz U."/>
            <person name="Brodie E.L."/>
            <person name="Williams K.H."/>
            <person name="Hubbard S.S."/>
            <person name="Banfield J.F."/>
        </authorList>
    </citation>
    <scope>NUCLEOTIDE SEQUENCE [LARGE SCALE GENOMIC DNA]</scope>
</reference>
<accession>A0A1F6M7T2</accession>
<dbReference type="Pfam" id="PF13376">
    <property type="entry name" value="OmdA"/>
    <property type="match status" value="1"/>
</dbReference>
<proteinExistence type="predicted"/>
<name>A0A1F6M7T2_9BACT</name>
<evidence type="ECO:0008006" key="3">
    <source>
        <dbReference type="Google" id="ProtNLM"/>
    </source>
</evidence>
<evidence type="ECO:0000313" key="1">
    <source>
        <dbReference type="EMBL" id="OGH67685.1"/>
    </source>
</evidence>
<dbReference type="AlphaFoldDB" id="A0A1F6M7T2"/>
<sequence length="83" mass="9284">MAKKDISIGAVHVLPSDLQKALTSSPRAHATWRDITPLARNEWICWVTSGKKAETRNIRIEKAISKLSGGMRRPCCWEGCGHR</sequence>
<dbReference type="Proteomes" id="UP000176532">
    <property type="component" value="Unassembled WGS sequence"/>
</dbReference>
<organism evidence="1 2">
    <name type="scientific">Candidatus Magasanikbacteria bacterium RIFCSPHIGHO2_02_FULL_50_9b</name>
    <dbReference type="NCBI Taxonomy" id="1798682"/>
    <lineage>
        <taxon>Bacteria</taxon>
        <taxon>Candidatus Magasanikiibacteriota</taxon>
    </lineage>
</organism>
<protein>
    <recommendedName>
        <fullName evidence="3">Bacteriocin-protection protein, YdeI/OmpD-associated family</fullName>
    </recommendedName>
</protein>